<gene>
    <name evidence="2" type="ORF">J2S19_002342</name>
</gene>
<name>A0ABT9ZH05_9BACI</name>
<feature type="transmembrane region" description="Helical" evidence="1">
    <location>
        <begin position="6"/>
        <end position="24"/>
    </location>
</feature>
<dbReference type="EMBL" id="JAUSUD010000009">
    <property type="protein sequence ID" value="MDQ0231081.1"/>
    <property type="molecule type" value="Genomic_DNA"/>
</dbReference>
<sequence>MIIILYLSVALIAIAFTILVVYVSKTLKALQGTLTNVANTLEGLEKQMSGVTLETTQLLHKTNILADDIRQKSEKLNSVVDSVQDIGTTIQQLNHSVRNVTTSVTTNLEQNQDKVNQVAQWSNAAIEIWSRWKHKKEIKQRREHSFKEANEHE</sequence>
<dbReference type="Proteomes" id="UP001234495">
    <property type="component" value="Unassembled WGS sequence"/>
</dbReference>
<keyword evidence="1" id="KW-0472">Membrane</keyword>
<dbReference type="RefSeq" id="WP_307341438.1">
    <property type="nucleotide sequence ID" value="NZ_JAUSUD010000009.1"/>
</dbReference>
<dbReference type="InterPro" id="IPR009293">
    <property type="entry name" value="UPF0478"/>
</dbReference>
<evidence type="ECO:0000256" key="1">
    <source>
        <dbReference type="SAM" id="Phobius"/>
    </source>
</evidence>
<dbReference type="Gene3D" id="1.10.287.950">
    <property type="entry name" value="Methyl-accepting chemotaxis protein"/>
    <property type="match status" value="1"/>
</dbReference>
<dbReference type="PANTHER" id="PTHR40070:SF1">
    <property type="entry name" value="UPF0478 PROTEIN YTXG"/>
    <property type="match status" value="1"/>
</dbReference>
<organism evidence="2 3">
    <name type="scientific">Metabacillus malikii</name>
    <dbReference type="NCBI Taxonomy" id="1504265"/>
    <lineage>
        <taxon>Bacteria</taxon>
        <taxon>Bacillati</taxon>
        <taxon>Bacillota</taxon>
        <taxon>Bacilli</taxon>
        <taxon>Bacillales</taxon>
        <taxon>Bacillaceae</taxon>
        <taxon>Metabacillus</taxon>
    </lineage>
</organism>
<proteinExistence type="predicted"/>
<comment type="caution">
    <text evidence="2">The sequence shown here is derived from an EMBL/GenBank/DDBJ whole genome shotgun (WGS) entry which is preliminary data.</text>
</comment>
<keyword evidence="1" id="KW-0812">Transmembrane</keyword>
<accession>A0ABT9ZH05</accession>
<keyword evidence="1" id="KW-1133">Transmembrane helix</keyword>
<dbReference type="PANTHER" id="PTHR40070">
    <property type="entry name" value="UPF0478 PROTEIN YTXG"/>
    <property type="match status" value="1"/>
</dbReference>
<dbReference type="Pfam" id="PF06103">
    <property type="entry name" value="DUF948"/>
    <property type="match status" value="1"/>
</dbReference>
<keyword evidence="3" id="KW-1185">Reference proteome</keyword>
<evidence type="ECO:0000313" key="2">
    <source>
        <dbReference type="EMBL" id="MDQ0231081.1"/>
    </source>
</evidence>
<dbReference type="SUPFAM" id="SSF58104">
    <property type="entry name" value="Methyl-accepting chemotaxis protein (MCP) signaling domain"/>
    <property type="match status" value="1"/>
</dbReference>
<protein>
    <submittedName>
        <fullName evidence="2">Uncharacterized protein YoxC</fullName>
    </submittedName>
</protein>
<evidence type="ECO:0000313" key="3">
    <source>
        <dbReference type="Proteomes" id="UP001234495"/>
    </source>
</evidence>
<reference evidence="2 3" key="1">
    <citation type="submission" date="2023-07" db="EMBL/GenBank/DDBJ databases">
        <title>Genomic Encyclopedia of Type Strains, Phase IV (KMG-IV): sequencing the most valuable type-strain genomes for metagenomic binning, comparative biology and taxonomic classification.</title>
        <authorList>
            <person name="Goeker M."/>
        </authorList>
    </citation>
    <scope>NUCLEOTIDE SEQUENCE [LARGE SCALE GENOMIC DNA]</scope>
    <source>
        <strain evidence="2 3">DSM 29005</strain>
    </source>
</reference>